<dbReference type="KEGG" id="rul:UC8_51780"/>
<dbReference type="AlphaFoldDB" id="A0A5B9QVR5"/>
<protein>
    <submittedName>
        <fullName evidence="1">Uncharacterized protein</fullName>
    </submittedName>
</protein>
<dbReference type="Proteomes" id="UP000325286">
    <property type="component" value="Chromosome"/>
</dbReference>
<keyword evidence="2" id="KW-1185">Reference proteome</keyword>
<evidence type="ECO:0000313" key="2">
    <source>
        <dbReference type="Proteomes" id="UP000325286"/>
    </source>
</evidence>
<reference evidence="1 2" key="1">
    <citation type="submission" date="2019-08" db="EMBL/GenBank/DDBJ databases">
        <title>Deep-cultivation of Planctomycetes and their phenomic and genomic characterization uncovers novel biology.</title>
        <authorList>
            <person name="Wiegand S."/>
            <person name="Jogler M."/>
            <person name="Boedeker C."/>
            <person name="Pinto D."/>
            <person name="Vollmers J."/>
            <person name="Rivas-Marin E."/>
            <person name="Kohn T."/>
            <person name="Peeters S.H."/>
            <person name="Heuer A."/>
            <person name="Rast P."/>
            <person name="Oberbeckmann S."/>
            <person name="Bunk B."/>
            <person name="Jeske O."/>
            <person name="Meyerdierks A."/>
            <person name="Storesund J.E."/>
            <person name="Kallscheuer N."/>
            <person name="Luecker S."/>
            <person name="Lage O.M."/>
            <person name="Pohl T."/>
            <person name="Merkel B.J."/>
            <person name="Hornburger P."/>
            <person name="Mueller R.-W."/>
            <person name="Bruemmer F."/>
            <person name="Labrenz M."/>
            <person name="Spormann A.M."/>
            <person name="Op den Camp H."/>
            <person name="Overmann J."/>
            <person name="Amann R."/>
            <person name="Jetten M.S.M."/>
            <person name="Mascher T."/>
            <person name="Medema M.H."/>
            <person name="Devos D.P."/>
            <person name="Kaster A.-K."/>
            <person name="Ovreas L."/>
            <person name="Rohde M."/>
            <person name="Galperin M.Y."/>
            <person name="Jogler C."/>
        </authorList>
    </citation>
    <scope>NUCLEOTIDE SEQUENCE [LARGE SCALE GENOMIC DNA]</scope>
    <source>
        <strain evidence="1 2">UC8</strain>
    </source>
</reference>
<organism evidence="1 2">
    <name type="scientific">Roseimaritima ulvae</name>
    <dbReference type="NCBI Taxonomy" id="980254"/>
    <lineage>
        <taxon>Bacteria</taxon>
        <taxon>Pseudomonadati</taxon>
        <taxon>Planctomycetota</taxon>
        <taxon>Planctomycetia</taxon>
        <taxon>Pirellulales</taxon>
        <taxon>Pirellulaceae</taxon>
        <taxon>Roseimaritima</taxon>
    </lineage>
</organism>
<name>A0A5B9QVR5_9BACT</name>
<gene>
    <name evidence="1" type="ORF">UC8_51780</name>
</gene>
<evidence type="ECO:0000313" key="1">
    <source>
        <dbReference type="EMBL" id="QEG43134.1"/>
    </source>
</evidence>
<dbReference type="EMBL" id="CP042914">
    <property type="protein sequence ID" value="QEG43134.1"/>
    <property type="molecule type" value="Genomic_DNA"/>
</dbReference>
<accession>A0A5B9QVR5</accession>
<proteinExistence type="predicted"/>
<sequence length="175" mass="19313">MTKRRVQSPDSPSSGRADGLACAVDALGDWAERWLQEDTARALMRHVFLSSIFLPIFEHGLTGTGLARSMRLGLGKKMVAGRCCSGAAAACFFAVGTAVTGGPPHRSVLEELPHTAPALSRARKRMLGYGWITRSGGKYFSIRRLMRTHVQRERCDLRRSSFNHILPTSRRNTCI</sequence>